<dbReference type="EMBL" id="BAAAZX010000022">
    <property type="protein sequence ID" value="GAA4014570.1"/>
    <property type="molecule type" value="Genomic_DNA"/>
</dbReference>
<accession>A0ABP7SPU4</accession>
<protein>
    <recommendedName>
        <fullName evidence="3">Transposase</fullName>
    </recommendedName>
</protein>
<reference evidence="2" key="1">
    <citation type="journal article" date="2019" name="Int. J. Syst. Evol. Microbiol.">
        <title>The Global Catalogue of Microorganisms (GCM) 10K type strain sequencing project: providing services to taxonomists for standard genome sequencing and annotation.</title>
        <authorList>
            <consortium name="The Broad Institute Genomics Platform"/>
            <consortium name="The Broad Institute Genome Sequencing Center for Infectious Disease"/>
            <person name="Wu L."/>
            <person name="Ma J."/>
        </authorList>
    </citation>
    <scope>NUCLEOTIDE SEQUENCE [LARGE SCALE GENOMIC DNA]</scope>
    <source>
        <strain evidence="2">JCM 16924</strain>
    </source>
</reference>
<evidence type="ECO:0000313" key="1">
    <source>
        <dbReference type="EMBL" id="GAA4014570.1"/>
    </source>
</evidence>
<sequence>MGAEQRLGYGILVEALPGHVCVDHREVRGRDADAMSGELDPQSTAKLLDRCLAHRVRDGAGPVDEREHRRDQYEPATVCDEARKGSTDRVERTLDVHVEESIDHRRR</sequence>
<keyword evidence="2" id="KW-1185">Reference proteome</keyword>
<gene>
    <name evidence="1" type="ORF">GCM10022232_66700</name>
</gene>
<name>A0ABP7SPU4_9ACTN</name>
<dbReference type="Proteomes" id="UP001500456">
    <property type="component" value="Unassembled WGS sequence"/>
</dbReference>
<comment type="caution">
    <text evidence="1">The sequence shown here is derived from an EMBL/GenBank/DDBJ whole genome shotgun (WGS) entry which is preliminary data.</text>
</comment>
<evidence type="ECO:0000313" key="2">
    <source>
        <dbReference type="Proteomes" id="UP001500456"/>
    </source>
</evidence>
<organism evidence="1 2">
    <name type="scientific">Streptomyces plumbiresistens</name>
    <dbReference type="NCBI Taxonomy" id="511811"/>
    <lineage>
        <taxon>Bacteria</taxon>
        <taxon>Bacillati</taxon>
        <taxon>Actinomycetota</taxon>
        <taxon>Actinomycetes</taxon>
        <taxon>Kitasatosporales</taxon>
        <taxon>Streptomycetaceae</taxon>
        <taxon>Streptomyces</taxon>
    </lineage>
</organism>
<evidence type="ECO:0008006" key="3">
    <source>
        <dbReference type="Google" id="ProtNLM"/>
    </source>
</evidence>
<proteinExistence type="predicted"/>